<evidence type="ECO:0000256" key="5">
    <source>
        <dbReference type="ARBA" id="ARBA00023136"/>
    </source>
</evidence>
<feature type="region of interest" description="Disordered" evidence="6">
    <location>
        <begin position="303"/>
        <end position="327"/>
    </location>
</feature>
<evidence type="ECO:0000256" key="4">
    <source>
        <dbReference type="ARBA" id="ARBA00022989"/>
    </source>
</evidence>
<keyword evidence="10" id="KW-1185">Reference proteome</keyword>
<evidence type="ECO:0000256" key="7">
    <source>
        <dbReference type="SAM" id="Phobius"/>
    </source>
</evidence>
<feature type="transmembrane region" description="Helical" evidence="7">
    <location>
        <begin position="102"/>
        <end position="122"/>
    </location>
</feature>
<dbReference type="PANTHER" id="PTHR32322">
    <property type="entry name" value="INNER MEMBRANE TRANSPORTER"/>
    <property type="match status" value="1"/>
</dbReference>
<name>A0A919JIQ6_9ACTN</name>
<evidence type="ECO:0000313" key="10">
    <source>
        <dbReference type="Proteomes" id="UP000647172"/>
    </source>
</evidence>
<comment type="similarity">
    <text evidence="2">Belongs to the EamA transporter family.</text>
</comment>
<feature type="transmembrane region" description="Helical" evidence="7">
    <location>
        <begin position="43"/>
        <end position="63"/>
    </location>
</feature>
<proteinExistence type="inferred from homology"/>
<keyword evidence="3 7" id="KW-0812">Transmembrane</keyword>
<dbReference type="InterPro" id="IPR000620">
    <property type="entry name" value="EamA_dom"/>
</dbReference>
<feature type="domain" description="EamA" evidence="8">
    <location>
        <begin position="160"/>
        <end position="297"/>
    </location>
</feature>
<evidence type="ECO:0000259" key="8">
    <source>
        <dbReference type="Pfam" id="PF00892"/>
    </source>
</evidence>
<feature type="transmembrane region" description="Helical" evidence="7">
    <location>
        <begin position="134"/>
        <end position="151"/>
    </location>
</feature>
<sequence length="327" mass="34097">MRSLTAPDTSQPRAWLPSFLLLAAVWGTSFLFIKVGVRELHPLWLTFARVAAGVTVLLVVLAITRDRLPRDARLWGHLAVVAALGVAVPFTLFGYGEQRVSSALAGIWNAATPLVALPLAALVFRTETLTRRRVAGIATGFLGVLVVLGVWRDIGGSQLTGQLMCFGAAMCYAVAIPYQKKFIAGRAGSGVSMAAGQLLMALLQLAVLAPLLAGAPPSPAALSLPVVVCVLALGALGTGLAFVLNLRVIRVAGASTSASVTYLMPVVATVVGVLILGEHLVWNQPLGALIVLTGVAVSQGVLTRRRRDPRPPDDPTVLQPGTAAVTS</sequence>
<keyword evidence="5 7" id="KW-0472">Membrane</keyword>
<dbReference type="InterPro" id="IPR050638">
    <property type="entry name" value="AA-Vitamin_Transporters"/>
</dbReference>
<protein>
    <submittedName>
        <fullName evidence="9">Transporter</fullName>
    </submittedName>
</protein>
<evidence type="ECO:0000256" key="2">
    <source>
        <dbReference type="ARBA" id="ARBA00007362"/>
    </source>
</evidence>
<feature type="transmembrane region" description="Helical" evidence="7">
    <location>
        <begin position="190"/>
        <end position="212"/>
    </location>
</feature>
<dbReference type="AlphaFoldDB" id="A0A919JIQ6"/>
<dbReference type="PANTHER" id="PTHR32322:SF9">
    <property type="entry name" value="AMINO-ACID METABOLITE EFFLUX PUMP-RELATED"/>
    <property type="match status" value="1"/>
</dbReference>
<evidence type="ECO:0000256" key="6">
    <source>
        <dbReference type="SAM" id="MobiDB-lite"/>
    </source>
</evidence>
<feature type="domain" description="EamA" evidence="8">
    <location>
        <begin position="18"/>
        <end position="148"/>
    </location>
</feature>
<dbReference type="RefSeq" id="WP_203772033.1">
    <property type="nucleotide sequence ID" value="NZ_BOMQ01000059.1"/>
</dbReference>
<dbReference type="SUPFAM" id="SSF103481">
    <property type="entry name" value="Multidrug resistance efflux transporter EmrE"/>
    <property type="match status" value="2"/>
</dbReference>
<evidence type="ECO:0000256" key="1">
    <source>
        <dbReference type="ARBA" id="ARBA00004141"/>
    </source>
</evidence>
<accession>A0A919JIQ6</accession>
<comment type="subcellular location">
    <subcellularLocation>
        <location evidence="1">Membrane</location>
        <topology evidence="1">Multi-pass membrane protein</topology>
    </subcellularLocation>
</comment>
<feature type="transmembrane region" description="Helical" evidence="7">
    <location>
        <begin position="258"/>
        <end position="276"/>
    </location>
</feature>
<dbReference type="Proteomes" id="UP000647172">
    <property type="component" value="Unassembled WGS sequence"/>
</dbReference>
<evidence type="ECO:0000256" key="3">
    <source>
        <dbReference type="ARBA" id="ARBA00022692"/>
    </source>
</evidence>
<dbReference type="Pfam" id="PF00892">
    <property type="entry name" value="EamA"/>
    <property type="match status" value="2"/>
</dbReference>
<feature type="transmembrane region" description="Helical" evidence="7">
    <location>
        <begin position="14"/>
        <end position="37"/>
    </location>
</feature>
<gene>
    <name evidence="9" type="ORF">Ani05nite_50120</name>
</gene>
<feature type="transmembrane region" description="Helical" evidence="7">
    <location>
        <begin position="157"/>
        <end position="178"/>
    </location>
</feature>
<dbReference type="GO" id="GO:0016020">
    <property type="term" value="C:membrane"/>
    <property type="evidence" value="ECO:0007669"/>
    <property type="project" value="UniProtKB-SubCell"/>
</dbReference>
<keyword evidence="4 7" id="KW-1133">Transmembrane helix</keyword>
<dbReference type="EMBL" id="BOMQ01000059">
    <property type="protein sequence ID" value="GIE51478.1"/>
    <property type="molecule type" value="Genomic_DNA"/>
</dbReference>
<dbReference type="InterPro" id="IPR037185">
    <property type="entry name" value="EmrE-like"/>
</dbReference>
<feature type="transmembrane region" description="Helical" evidence="7">
    <location>
        <begin position="224"/>
        <end position="246"/>
    </location>
</feature>
<reference evidence="9" key="1">
    <citation type="submission" date="2021-01" db="EMBL/GenBank/DDBJ databases">
        <title>Whole genome shotgun sequence of Actinoplanes nipponensis NBRC 14063.</title>
        <authorList>
            <person name="Komaki H."/>
            <person name="Tamura T."/>
        </authorList>
    </citation>
    <scope>NUCLEOTIDE SEQUENCE</scope>
    <source>
        <strain evidence="9">NBRC 14063</strain>
    </source>
</reference>
<feature type="transmembrane region" description="Helical" evidence="7">
    <location>
        <begin position="282"/>
        <end position="302"/>
    </location>
</feature>
<organism evidence="9 10">
    <name type="scientific">Actinoplanes nipponensis</name>
    <dbReference type="NCBI Taxonomy" id="135950"/>
    <lineage>
        <taxon>Bacteria</taxon>
        <taxon>Bacillati</taxon>
        <taxon>Actinomycetota</taxon>
        <taxon>Actinomycetes</taxon>
        <taxon>Micromonosporales</taxon>
        <taxon>Micromonosporaceae</taxon>
        <taxon>Actinoplanes</taxon>
    </lineage>
</organism>
<feature type="transmembrane region" description="Helical" evidence="7">
    <location>
        <begin position="75"/>
        <end position="96"/>
    </location>
</feature>
<comment type="caution">
    <text evidence="9">The sequence shown here is derived from an EMBL/GenBank/DDBJ whole genome shotgun (WGS) entry which is preliminary data.</text>
</comment>
<evidence type="ECO:0000313" key="9">
    <source>
        <dbReference type="EMBL" id="GIE51478.1"/>
    </source>
</evidence>